<keyword evidence="2" id="KW-0813">Transport</keyword>
<organism evidence="9">
    <name type="scientific">Mesoaciditoga lauensis</name>
    <dbReference type="NCBI Taxonomy" id="1495039"/>
    <lineage>
        <taxon>Bacteria</taxon>
        <taxon>Thermotogati</taxon>
        <taxon>Thermotogota</taxon>
        <taxon>Thermotogae</taxon>
        <taxon>Mesoaciditogales</taxon>
        <taxon>Mesoaciditogaceae</taxon>
        <taxon>Mesoaciditoga</taxon>
    </lineage>
</organism>
<evidence type="ECO:0000256" key="7">
    <source>
        <dbReference type="ARBA" id="ARBA00023136"/>
    </source>
</evidence>
<keyword evidence="3" id="KW-1003">Cell membrane</keyword>
<dbReference type="InterPro" id="IPR017871">
    <property type="entry name" value="ABC_transporter-like_CS"/>
</dbReference>
<evidence type="ECO:0000256" key="3">
    <source>
        <dbReference type="ARBA" id="ARBA00022475"/>
    </source>
</evidence>
<dbReference type="GO" id="GO:0005886">
    <property type="term" value="C:plasma membrane"/>
    <property type="evidence" value="ECO:0007669"/>
    <property type="project" value="UniProtKB-SubCell"/>
</dbReference>
<dbReference type="PROSITE" id="PS50893">
    <property type="entry name" value="ABC_TRANSPORTER_2"/>
    <property type="match status" value="1"/>
</dbReference>
<dbReference type="PROSITE" id="PS00211">
    <property type="entry name" value="ABC_TRANSPORTER_1"/>
    <property type="match status" value="1"/>
</dbReference>
<accession>A0A7V3VT45</accession>
<dbReference type="InterPro" id="IPR027417">
    <property type="entry name" value="P-loop_NTPase"/>
</dbReference>
<comment type="caution">
    <text evidence="9">The sequence shown here is derived from an EMBL/GenBank/DDBJ whole genome shotgun (WGS) entry which is preliminary data.</text>
</comment>
<dbReference type="SUPFAM" id="SSF52540">
    <property type="entry name" value="P-loop containing nucleoside triphosphate hydrolases"/>
    <property type="match status" value="1"/>
</dbReference>
<evidence type="ECO:0000313" key="9">
    <source>
        <dbReference type="EMBL" id="HGE75797.1"/>
    </source>
</evidence>
<comment type="subcellular location">
    <subcellularLocation>
        <location evidence="1">Cell membrane</location>
    </subcellularLocation>
</comment>
<keyword evidence="5 9" id="KW-0067">ATP-binding</keyword>
<evidence type="ECO:0000256" key="6">
    <source>
        <dbReference type="ARBA" id="ARBA00022967"/>
    </source>
</evidence>
<evidence type="ECO:0000256" key="4">
    <source>
        <dbReference type="ARBA" id="ARBA00022741"/>
    </source>
</evidence>
<dbReference type="PANTHER" id="PTHR43582">
    <property type="entry name" value="LINEARMYCIN RESISTANCE ATP-BINDING PROTEIN LNRL"/>
    <property type="match status" value="1"/>
</dbReference>
<name>A0A7V3VT45_9BACT</name>
<gene>
    <name evidence="9" type="ORF">ENX73_06720</name>
</gene>
<dbReference type="InterPro" id="IPR003439">
    <property type="entry name" value="ABC_transporter-like_ATP-bd"/>
</dbReference>
<sequence>MKESILEVENLKKYYGDVKAVDEISFKVLKGEVFTLLGPNGAGKTTTLEILEGLKDYDDGKITLFGEKVQKKVSRHLRERIGVVLQENNFIDHLTTYETLKMFRSLYSKGLDVRGVLKEVSLEDKMNGKVEKLSGGQRQRLAIGTALIGDPEMIFMDEPTTGLDPQARRNVWEMVEQLRNKGKTIFLTTHYMEEAEFLSNYIYVMDHGKIIAKGSPEELISSFGGEKIIEIDADLKSFNLELFKSEFQKVTIEDSKIMIVTSSLPSDMKKVLDLFEQSSVLVNDIIVRQPNLEDVFINLTGKKLRD</sequence>
<evidence type="ECO:0000259" key="8">
    <source>
        <dbReference type="PROSITE" id="PS50893"/>
    </source>
</evidence>
<dbReference type="SMART" id="SM00382">
    <property type="entry name" value="AAA"/>
    <property type="match status" value="1"/>
</dbReference>
<reference evidence="9" key="1">
    <citation type="journal article" date="2020" name="mSystems">
        <title>Genome- and Community-Level Interaction Insights into Carbon Utilization and Element Cycling Functions of Hydrothermarchaeota in Hydrothermal Sediment.</title>
        <authorList>
            <person name="Zhou Z."/>
            <person name="Liu Y."/>
            <person name="Xu W."/>
            <person name="Pan J."/>
            <person name="Luo Z.H."/>
            <person name="Li M."/>
        </authorList>
    </citation>
    <scope>NUCLEOTIDE SEQUENCE [LARGE SCALE GENOMIC DNA]</scope>
    <source>
        <strain evidence="9">SpSt-966</strain>
    </source>
</reference>
<dbReference type="InterPro" id="IPR003593">
    <property type="entry name" value="AAA+_ATPase"/>
</dbReference>
<dbReference type="PANTHER" id="PTHR43582:SF2">
    <property type="entry name" value="LINEARMYCIN RESISTANCE ATP-BINDING PROTEIN LNRL"/>
    <property type="match status" value="1"/>
</dbReference>
<dbReference type="GO" id="GO:0016887">
    <property type="term" value="F:ATP hydrolysis activity"/>
    <property type="evidence" value="ECO:0007669"/>
    <property type="project" value="InterPro"/>
</dbReference>
<dbReference type="FunFam" id="3.40.50.300:FF:000589">
    <property type="entry name" value="ABC transporter, ATP-binding subunit"/>
    <property type="match status" value="1"/>
</dbReference>
<dbReference type="GO" id="GO:0005524">
    <property type="term" value="F:ATP binding"/>
    <property type="evidence" value="ECO:0007669"/>
    <property type="project" value="UniProtKB-KW"/>
</dbReference>
<dbReference type="AlphaFoldDB" id="A0A7V3VT45"/>
<evidence type="ECO:0000256" key="5">
    <source>
        <dbReference type="ARBA" id="ARBA00022840"/>
    </source>
</evidence>
<keyword evidence="7" id="KW-0472">Membrane</keyword>
<proteinExistence type="predicted"/>
<feature type="domain" description="ABC transporter" evidence="8">
    <location>
        <begin position="6"/>
        <end position="232"/>
    </location>
</feature>
<evidence type="ECO:0000256" key="2">
    <source>
        <dbReference type="ARBA" id="ARBA00022448"/>
    </source>
</evidence>
<dbReference type="Pfam" id="PF00005">
    <property type="entry name" value="ABC_tran"/>
    <property type="match status" value="1"/>
</dbReference>
<dbReference type="EMBL" id="DTPE01000268">
    <property type="protein sequence ID" value="HGE75797.1"/>
    <property type="molecule type" value="Genomic_DNA"/>
</dbReference>
<evidence type="ECO:0000256" key="1">
    <source>
        <dbReference type="ARBA" id="ARBA00004236"/>
    </source>
</evidence>
<dbReference type="Gene3D" id="3.40.50.300">
    <property type="entry name" value="P-loop containing nucleotide triphosphate hydrolases"/>
    <property type="match status" value="1"/>
</dbReference>
<protein>
    <submittedName>
        <fullName evidence="9">ABC transporter ATP-binding protein</fullName>
    </submittedName>
</protein>
<keyword evidence="4" id="KW-0547">Nucleotide-binding</keyword>
<keyword evidence="6" id="KW-1278">Translocase</keyword>